<dbReference type="EMBL" id="ASSY01000002">
    <property type="protein sequence ID" value="EOS52871.1"/>
    <property type="molecule type" value="Genomic_DNA"/>
</dbReference>
<dbReference type="HOGENOM" id="CLU_3215682_0_0_11"/>
<name>R9L398_9ACTN</name>
<reference evidence="1 2" key="1">
    <citation type="submission" date="2013-04" db="EMBL/GenBank/DDBJ databases">
        <title>The Genome Sequence of Enterorhabdus caecimuris B7.</title>
        <authorList>
            <consortium name="The Broad Institute Genomics Platform"/>
            <consortium name="The Broad Institute Genome Sequencing Center for Infectious Disease"/>
            <person name="Earl A."/>
            <person name="Xavier R."/>
            <person name="Elson C."/>
            <person name="Duck W."/>
            <person name="Walker B."/>
            <person name="Young S."/>
            <person name="Zeng Q."/>
            <person name="Gargeya S."/>
            <person name="Fitzgerald M."/>
            <person name="Haas B."/>
            <person name="Abouelleil A."/>
            <person name="Allen A.W."/>
            <person name="Alvarado L."/>
            <person name="Arachchi H.M."/>
            <person name="Berlin A.M."/>
            <person name="Chapman S.B."/>
            <person name="Gainer-Dewar J."/>
            <person name="Goldberg J."/>
            <person name="Griggs A."/>
            <person name="Gujja S."/>
            <person name="Hansen M."/>
            <person name="Howarth C."/>
            <person name="Imamovic A."/>
            <person name="Ireland A."/>
            <person name="Larimer J."/>
            <person name="McCowan C."/>
            <person name="Murphy C."/>
            <person name="Pearson M."/>
            <person name="Poon T.W."/>
            <person name="Priest M."/>
            <person name="Roberts A."/>
            <person name="Saif S."/>
            <person name="Shea T."/>
            <person name="Sisk P."/>
            <person name="Sykes S."/>
            <person name="Wortman J."/>
            <person name="Nusbaum C."/>
            <person name="Birren B."/>
        </authorList>
    </citation>
    <scope>NUCLEOTIDE SEQUENCE [LARGE SCALE GENOMIC DNA]</scope>
    <source>
        <strain evidence="1 2">B7</strain>
    </source>
</reference>
<evidence type="ECO:0000313" key="2">
    <source>
        <dbReference type="Proteomes" id="UP000014204"/>
    </source>
</evidence>
<protein>
    <submittedName>
        <fullName evidence="1">Uncharacterized protein</fullName>
    </submittedName>
</protein>
<dbReference type="Proteomes" id="UP000014204">
    <property type="component" value="Unassembled WGS sequence"/>
</dbReference>
<accession>R9L398</accession>
<comment type="caution">
    <text evidence="1">The sequence shown here is derived from an EMBL/GenBank/DDBJ whole genome shotgun (WGS) entry which is preliminary data.</text>
</comment>
<sequence length="44" mass="4998">MGEYMARRYGQFMRDWYMAKLAQVAPADAPRAAEVVGEIAALYE</sequence>
<evidence type="ECO:0000313" key="1">
    <source>
        <dbReference type="EMBL" id="EOS52871.1"/>
    </source>
</evidence>
<proteinExistence type="predicted"/>
<keyword evidence="2" id="KW-1185">Reference proteome</keyword>
<gene>
    <name evidence="1" type="ORF">C811_00154</name>
</gene>
<dbReference type="AlphaFoldDB" id="R9L398"/>
<dbReference type="STRING" id="1235794.C811_00154"/>
<organism evidence="1 2">
    <name type="scientific">Adlercreutzia caecimuris B7</name>
    <dbReference type="NCBI Taxonomy" id="1235794"/>
    <lineage>
        <taxon>Bacteria</taxon>
        <taxon>Bacillati</taxon>
        <taxon>Actinomycetota</taxon>
        <taxon>Coriobacteriia</taxon>
        <taxon>Eggerthellales</taxon>
        <taxon>Eggerthellaceae</taxon>
        <taxon>Adlercreutzia</taxon>
    </lineage>
</organism>